<reference evidence="2 3" key="1">
    <citation type="journal article" date="2021" name="Arch. Microbiol.">
        <title>Myceligenerans indicum sp. nov., an actinobacterium isolated from mangrove sediment of Sundarbans, India.</title>
        <authorList>
            <person name="Asha K."/>
            <person name="Bhadury P."/>
        </authorList>
    </citation>
    <scope>NUCLEOTIDE SEQUENCE [LARGE SCALE GENOMIC DNA]</scope>
    <source>
        <strain evidence="2 3">I2</strain>
    </source>
</reference>
<dbReference type="RefSeq" id="WP_201845374.1">
    <property type="nucleotide sequence ID" value="NZ_JABBYC010000004.1"/>
</dbReference>
<evidence type="ECO:0000313" key="2">
    <source>
        <dbReference type="EMBL" id="MBL0885542.1"/>
    </source>
</evidence>
<evidence type="ECO:0000313" key="3">
    <source>
        <dbReference type="Proteomes" id="UP000675409"/>
    </source>
</evidence>
<name>A0ABS1LJ02_9MICO</name>
<feature type="chain" id="PRO_5046109636" description="Lipoprotein" evidence="1">
    <location>
        <begin position="35"/>
        <end position="543"/>
    </location>
</feature>
<dbReference type="EMBL" id="JABBYC010000004">
    <property type="protein sequence ID" value="MBL0885542.1"/>
    <property type="molecule type" value="Genomic_DNA"/>
</dbReference>
<evidence type="ECO:0008006" key="4">
    <source>
        <dbReference type="Google" id="ProtNLM"/>
    </source>
</evidence>
<sequence>MDHRKARFVTTRIAASALVTVLTASSLTGCSVPAAEGTDVSAEAPAAVRAPEGGVLTLVSDDSAELALHASQALFDHSPVVVLAGAGDARDRMTAGATGEALAAPVLLNGGVIDDAGLLKELERLGAESIVVVGDEEEVSDATELAGGLDVVRFDPDAVNEAAEDAVESVNGGGKGASVGTGVDRKSSAVGAEITLPEAGMIDPTRLRSLRDQVPAVEEPDQLSEVMLLIDPADGQEAAIGTARAAGAVPLVVPGGDPGARKDVISRLTTADPLGVVAIGPGFTDSDRLAWQVDAARRGVTYPHGTQRLAGETYVAIPFTVPAGADPAETAAAAAEAHAVADAYGGVPVVAVRASVKSPGPGEDGDYADPMPIEDLTAAVTALRKEGIVVLLDVVPGNLPLAGPLDRLEPLLSMPGVGVALHPEFRVAGNGAEIEGQVAVTELQAVVDRVAGIVAEHGLPQTMVVVHQSRASSVVDRGALHPRPEVATVFAAAGPAHGMPTDGLVWSDVASELPARTDAGWAGPPAGALPPSVPVQPLLITVG</sequence>
<dbReference type="PROSITE" id="PS51257">
    <property type="entry name" value="PROKAR_LIPOPROTEIN"/>
    <property type="match status" value="1"/>
</dbReference>
<feature type="signal peptide" evidence="1">
    <location>
        <begin position="1"/>
        <end position="34"/>
    </location>
</feature>
<keyword evidence="3" id="KW-1185">Reference proteome</keyword>
<comment type="caution">
    <text evidence="2">The sequence shown here is derived from an EMBL/GenBank/DDBJ whole genome shotgun (WGS) entry which is preliminary data.</text>
</comment>
<protein>
    <recommendedName>
        <fullName evidence="4">Lipoprotein</fullName>
    </recommendedName>
</protein>
<evidence type="ECO:0000256" key="1">
    <source>
        <dbReference type="SAM" id="SignalP"/>
    </source>
</evidence>
<gene>
    <name evidence="2" type="ORF">HGK34_04460</name>
</gene>
<accession>A0ABS1LJ02</accession>
<keyword evidence="1" id="KW-0732">Signal</keyword>
<organism evidence="2 3">
    <name type="scientific">Myceligenerans indicum</name>
    <dbReference type="NCBI Taxonomy" id="2593663"/>
    <lineage>
        <taxon>Bacteria</taxon>
        <taxon>Bacillati</taxon>
        <taxon>Actinomycetota</taxon>
        <taxon>Actinomycetes</taxon>
        <taxon>Micrococcales</taxon>
        <taxon>Promicromonosporaceae</taxon>
        <taxon>Myceligenerans</taxon>
    </lineage>
</organism>
<proteinExistence type="predicted"/>
<dbReference type="Proteomes" id="UP000675409">
    <property type="component" value="Unassembled WGS sequence"/>
</dbReference>